<organism evidence="16 17">
    <name type="scientific">Balaenoptera physalus</name>
    <name type="common">Fin whale</name>
    <name type="synonym">Balaena physalus</name>
    <dbReference type="NCBI Taxonomy" id="9770"/>
    <lineage>
        <taxon>Eukaryota</taxon>
        <taxon>Metazoa</taxon>
        <taxon>Chordata</taxon>
        <taxon>Craniata</taxon>
        <taxon>Vertebrata</taxon>
        <taxon>Euteleostomi</taxon>
        <taxon>Mammalia</taxon>
        <taxon>Eutheria</taxon>
        <taxon>Laurasiatheria</taxon>
        <taxon>Artiodactyla</taxon>
        <taxon>Whippomorpha</taxon>
        <taxon>Cetacea</taxon>
        <taxon>Mysticeti</taxon>
        <taxon>Balaenopteridae</taxon>
        <taxon>Balaenoptera</taxon>
    </lineage>
</organism>
<dbReference type="PANTHER" id="PTHR11662">
    <property type="entry name" value="SOLUTE CARRIER FAMILY 17"/>
    <property type="match status" value="1"/>
</dbReference>
<reference evidence="16 17" key="1">
    <citation type="journal article" date="2019" name="PLoS ONE">
        <title>Genomic analyses reveal an absence of contemporary introgressive admixture between fin whales and blue whales, despite known hybrids.</title>
        <authorList>
            <person name="Westbury M.V."/>
            <person name="Petersen B."/>
            <person name="Lorenzen E.D."/>
        </authorList>
    </citation>
    <scope>NUCLEOTIDE SEQUENCE [LARGE SCALE GENOMIC DNA]</scope>
    <source>
        <strain evidence="16">FinWhale-01</strain>
    </source>
</reference>
<dbReference type="InterPro" id="IPR020846">
    <property type="entry name" value="MFS_dom"/>
</dbReference>
<feature type="domain" description="Major facilitator superfamily (MFS) profile" evidence="15">
    <location>
        <begin position="16"/>
        <end position="494"/>
    </location>
</feature>
<dbReference type="Gene3D" id="1.20.1250.20">
    <property type="entry name" value="MFS general substrate transporter like domains"/>
    <property type="match status" value="2"/>
</dbReference>
<evidence type="ECO:0000259" key="15">
    <source>
        <dbReference type="PROSITE" id="PS50850"/>
    </source>
</evidence>
<keyword evidence="9" id="KW-0406">Ion transport</keyword>
<dbReference type="GO" id="GO:0016324">
    <property type="term" value="C:apical plasma membrane"/>
    <property type="evidence" value="ECO:0007669"/>
    <property type="project" value="UniProtKB-SubCell"/>
</dbReference>
<evidence type="ECO:0000313" key="17">
    <source>
        <dbReference type="Proteomes" id="UP000437017"/>
    </source>
</evidence>
<dbReference type="OrthoDB" id="2985014at2759"/>
<evidence type="ECO:0000256" key="11">
    <source>
        <dbReference type="ARBA" id="ARBA00023180"/>
    </source>
</evidence>
<evidence type="ECO:0000256" key="6">
    <source>
        <dbReference type="ARBA" id="ARBA00022847"/>
    </source>
</evidence>
<feature type="transmembrane region" description="Helical" evidence="14">
    <location>
        <begin position="209"/>
        <end position="230"/>
    </location>
</feature>
<feature type="transmembrane region" description="Helical" evidence="14">
    <location>
        <begin position="142"/>
        <end position="159"/>
    </location>
</feature>
<dbReference type="InterPro" id="IPR011701">
    <property type="entry name" value="MFS"/>
</dbReference>
<dbReference type="FunFam" id="1.20.1250.20:FF:000060">
    <property type="entry name" value="Solute carrier family 17 member 3"/>
    <property type="match status" value="1"/>
</dbReference>
<evidence type="ECO:0000256" key="7">
    <source>
        <dbReference type="ARBA" id="ARBA00022989"/>
    </source>
</evidence>
<dbReference type="SUPFAM" id="SSF103473">
    <property type="entry name" value="MFS general substrate transporter"/>
    <property type="match status" value="1"/>
</dbReference>
<evidence type="ECO:0000256" key="4">
    <source>
        <dbReference type="ARBA" id="ARBA00022475"/>
    </source>
</evidence>
<evidence type="ECO:0000256" key="5">
    <source>
        <dbReference type="ARBA" id="ARBA00022692"/>
    </source>
</evidence>
<evidence type="ECO:0000256" key="13">
    <source>
        <dbReference type="ARBA" id="ARBA00035839"/>
    </source>
</evidence>
<feature type="non-terminal residue" evidence="16">
    <location>
        <position position="1"/>
    </location>
</feature>
<keyword evidence="10 14" id="KW-0472">Membrane</keyword>
<keyword evidence="4" id="KW-1003">Cell membrane</keyword>
<keyword evidence="8" id="KW-0915">Sodium</keyword>
<evidence type="ECO:0000256" key="3">
    <source>
        <dbReference type="ARBA" id="ARBA00022448"/>
    </source>
</evidence>
<evidence type="ECO:0000256" key="1">
    <source>
        <dbReference type="ARBA" id="ARBA00004424"/>
    </source>
</evidence>
<dbReference type="PANTHER" id="PTHR11662:SF284">
    <property type="entry name" value="SMALL INTESTINE URATE EXPORTER-RELATED"/>
    <property type="match status" value="1"/>
</dbReference>
<accession>A0A643C1M3</accession>
<dbReference type="GO" id="GO:0044341">
    <property type="term" value="P:sodium-dependent phosphate transport"/>
    <property type="evidence" value="ECO:0007669"/>
    <property type="project" value="TreeGrafter"/>
</dbReference>
<dbReference type="EMBL" id="SGJD01002897">
    <property type="protein sequence ID" value="KAB0394153.1"/>
    <property type="molecule type" value="Genomic_DNA"/>
</dbReference>
<dbReference type="PROSITE" id="PS50850">
    <property type="entry name" value="MFS"/>
    <property type="match status" value="1"/>
</dbReference>
<keyword evidence="3" id="KW-0813">Transport</keyword>
<evidence type="ECO:0000256" key="9">
    <source>
        <dbReference type="ARBA" id="ARBA00023065"/>
    </source>
</evidence>
<feature type="transmembrane region" description="Helical" evidence="14">
    <location>
        <begin position="443"/>
        <end position="460"/>
    </location>
</feature>
<evidence type="ECO:0000256" key="8">
    <source>
        <dbReference type="ARBA" id="ARBA00023053"/>
    </source>
</evidence>
<dbReference type="InterPro" id="IPR036259">
    <property type="entry name" value="MFS_trans_sf"/>
</dbReference>
<keyword evidence="7 14" id="KW-1133">Transmembrane helix</keyword>
<keyword evidence="11" id="KW-0325">Glycoprotein</keyword>
<name>A0A643C1M3_BALPH</name>
<dbReference type="GO" id="GO:0006820">
    <property type="term" value="P:monoatomic anion transport"/>
    <property type="evidence" value="ECO:0007669"/>
    <property type="project" value="TreeGrafter"/>
</dbReference>
<gene>
    <name evidence="16" type="ORF">E2I00_005825</name>
</gene>
<feature type="transmembrane region" description="Helical" evidence="14">
    <location>
        <begin position="466"/>
        <end position="489"/>
    </location>
</feature>
<dbReference type="GO" id="GO:0006814">
    <property type="term" value="P:sodium ion transport"/>
    <property type="evidence" value="ECO:0007669"/>
    <property type="project" value="UniProtKB-KW"/>
</dbReference>
<dbReference type="FunFam" id="1.20.1250.20:FF:000003">
    <property type="entry name" value="Solute carrier family 17 member 3"/>
    <property type="match status" value="1"/>
</dbReference>
<comment type="similarity">
    <text evidence="2">Belongs to the major facilitator superfamily. Sodium/anion cotransporter family.</text>
</comment>
<proteinExistence type="inferred from homology"/>
<keyword evidence="5 14" id="KW-0812">Transmembrane</keyword>
<keyword evidence="12" id="KW-0739">Sodium transport</keyword>
<keyword evidence="17" id="KW-1185">Reference proteome</keyword>
<feature type="transmembrane region" description="Helical" evidence="14">
    <location>
        <begin position="353"/>
        <end position="375"/>
    </location>
</feature>
<dbReference type="InterPro" id="IPR050382">
    <property type="entry name" value="MFS_Na/Anion_cotransporter"/>
</dbReference>
<keyword evidence="6" id="KW-0769">Symport</keyword>
<dbReference type="Proteomes" id="UP000437017">
    <property type="component" value="Unassembled WGS sequence"/>
</dbReference>
<evidence type="ECO:0000256" key="14">
    <source>
        <dbReference type="SAM" id="Phobius"/>
    </source>
</evidence>
<feature type="transmembrane region" description="Helical" evidence="14">
    <location>
        <begin position="179"/>
        <end position="197"/>
    </location>
</feature>
<protein>
    <recommendedName>
        <fullName evidence="15">Major facilitator superfamily (MFS) profile domain-containing protein</fullName>
    </recommendedName>
</protein>
<dbReference type="AlphaFoldDB" id="A0A643C1M3"/>
<evidence type="ECO:0000256" key="12">
    <source>
        <dbReference type="ARBA" id="ARBA00023201"/>
    </source>
</evidence>
<evidence type="ECO:0000256" key="10">
    <source>
        <dbReference type="ARBA" id="ARBA00023136"/>
    </source>
</evidence>
<evidence type="ECO:0000256" key="2">
    <source>
        <dbReference type="ARBA" id="ARBA00008586"/>
    </source>
</evidence>
<feature type="transmembrane region" description="Helical" evidence="14">
    <location>
        <begin position="118"/>
        <end position="136"/>
    </location>
</feature>
<comment type="subcellular location">
    <subcellularLocation>
        <location evidence="1">Apical cell membrane</location>
        <topology evidence="1">Multi-pass membrane protein</topology>
    </subcellularLocation>
</comment>
<dbReference type="GO" id="GO:0015293">
    <property type="term" value="F:symporter activity"/>
    <property type="evidence" value="ECO:0007669"/>
    <property type="project" value="UniProtKB-KW"/>
</dbReference>
<dbReference type="Pfam" id="PF07690">
    <property type="entry name" value="MFS_1"/>
    <property type="match status" value="1"/>
</dbReference>
<comment type="catalytic activity">
    <reaction evidence="13">
        <text>3 Na(+)(out) + phosphate(out) = 3 Na(+)(in) + phosphate(in)</text>
        <dbReference type="Rhea" id="RHEA:71255"/>
        <dbReference type="ChEBI" id="CHEBI:29101"/>
        <dbReference type="ChEBI" id="CHEBI:43474"/>
    </reaction>
</comment>
<feature type="transmembrane region" description="Helical" evidence="14">
    <location>
        <begin position="289"/>
        <end position="308"/>
    </location>
</feature>
<evidence type="ECO:0000313" key="16">
    <source>
        <dbReference type="EMBL" id="KAB0394153.1"/>
    </source>
</evidence>
<feature type="transmembrane region" description="Helical" evidence="14">
    <location>
        <begin position="387"/>
        <end position="406"/>
    </location>
</feature>
<comment type="caution">
    <text evidence="16">The sequence shown here is derived from an EMBL/GenBank/DDBJ whole genome shotgun (WGS) entry which is preliminary data.</text>
</comment>
<sequence>VNTSVWEKRTKMFTTVEAEAAVGGIVNDGTLNTAQVQTFKKAMVNNTAPPSPPSISTERLPTDFQDNWNETLNEFKAVAATYDRSPEIQGIIPSSLNYGSFLAPIPSGYLAEIFGTKYLAGAGMFITSVLTLFTPLAADTGVTLLIVLQIIQGIVQVMLLTRQYSIWARWAPPTERSQLITIAVSGSVLGSFIILLVGGHLCQTIGWPYVFYIFGGIGCICSFLWFALIYDDPVNHPFISTSEKEYIICSLAQEVHRGTPLPFPYVSVVKSSDSPPGWSLPIKAMIKSLPLWSILVFYFSDYWHYFVIRSYLPTYIISVLQANIRDGSICVMVGVVKHAPHLSSGSQSGMLSALPFVSAGICIVPGGLLADFLLSRKILRFNTIRKLFTAIGVLLPCAFFVSLFWVRSSFSATMAFLILSSATKSLSQSGALVQCLTQGTSQIFSYIAGAISPTVAGFFISQDSEFGWRNVFLLSAAVNIAGLFFYLIFGQAEVQDGAKVYLTIIYKATNAEWKTNKPQFKIHMCYLLQTIHGQKRCPQGVRGGRGWGGDWPPRNLHAIFFLGLKMKMKFLFVILHQPHTLVLLRSIPSPFKEQATKTCGNWDSAIWKTGLKPSFTWLAGVQINSSDIMFSKTPKGEVAKDGLYLDKFMVTNSVTGSAQAPGLAVKASAKVRAWTFLPVLIQVVLCF</sequence>